<dbReference type="InterPro" id="IPR036551">
    <property type="entry name" value="Flavin_trans-like"/>
</dbReference>
<dbReference type="Pfam" id="PF02441">
    <property type="entry name" value="Flavoprotein"/>
    <property type="match status" value="1"/>
</dbReference>
<dbReference type="AlphaFoldDB" id="A0A497F0B2"/>
<dbReference type="Gene3D" id="3.40.50.1950">
    <property type="entry name" value="Flavin prenyltransferase-like"/>
    <property type="match status" value="1"/>
</dbReference>
<evidence type="ECO:0000313" key="5">
    <source>
        <dbReference type="Proteomes" id="UP000278475"/>
    </source>
</evidence>
<sequence>MKIAWGITGAGDRLEECVKLMKSLADKYRDRVEVYAYISKSGVVVLRHYRLLDYVRSNFKTFTEISANEPFLAGQLQKGEFEFLLIMPATSNTVAKLAVGIADTLLTNAAISAVKAFKPVYIFPTDREEGLITTKLPNGKELVLRVRKEDAENVRKLREMEGFYVLNDPREVESVIEKHLEDINRRTLKDLRRGQPTSQQKL</sequence>
<reference evidence="4 5" key="1">
    <citation type="submission" date="2018-06" db="EMBL/GenBank/DDBJ databases">
        <title>Extensive metabolic versatility and redundancy in microbially diverse, dynamic hydrothermal sediments.</title>
        <authorList>
            <person name="Dombrowski N."/>
            <person name="Teske A."/>
            <person name="Baker B.J."/>
        </authorList>
    </citation>
    <scope>NUCLEOTIDE SEQUENCE [LARGE SCALE GENOMIC DNA]</scope>
    <source>
        <strain evidence="3">B34_G17</strain>
        <strain evidence="2">B66_G16</strain>
    </source>
</reference>
<accession>A0A497F0B2</accession>
<feature type="domain" description="Flavoprotein" evidence="1">
    <location>
        <begin position="1"/>
        <end position="180"/>
    </location>
</feature>
<gene>
    <name evidence="3" type="primary">afpA</name>
    <name evidence="2" type="ORF">DRJ31_01780</name>
    <name evidence="3" type="ORF">DRJ33_02895</name>
</gene>
<dbReference type="InterPro" id="IPR003382">
    <property type="entry name" value="Flavoprotein"/>
</dbReference>
<dbReference type="EMBL" id="QMQV01000008">
    <property type="protein sequence ID" value="RLE50338.1"/>
    <property type="molecule type" value="Genomic_DNA"/>
</dbReference>
<evidence type="ECO:0000313" key="4">
    <source>
        <dbReference type="Proteomes" id="UP000272051"/>
    </source>
</evidence>
<dbReference type="Proteomes" id="UP000272051">
    <property type="component" value="Unassembled WGS sequence"/>
</dbReference>
<name>A0A497F0B2_9CREN</name>
<proteinExistence type="predicted"/>
<comment type="caution">
    <text evidence="3">The sequence shown here is derived from an EMBL/GenBank/DDBJ whole genome shotgun (WGS) entry which is preliminary data.</text>
</comment>
<evidence type="ECO:0000259" key="1">
    <source>
        <dbReference type="Pfam" id="PF02441"/>
    </source>
</evidence>
<dbReference type="EMBL" id="QMQX01000037">
    <property type="protein sequence ID" value="RLE52759.1"/>
    <property type="molecule type" value="Genomic_DNA"/>
</dbReference>
<protein>
    <submittedName>
        <fullName evidence="3">Archaeoflavoprotein AfpA</fullName>
    </submittedName>
</protein>
<evidence type="ECO:0000313" key="3">
    <source>
        <dbReference type="EMBL" id="RLE52759.1"/>
    </source>
</evidence>
<evidence type="ECO:0000313" key="2">
    <source>
        <dbReference type="EMBL" id="RLE50338.1"/>
    </source>
</evidence>
<dbReference type="Proteomes" id="UP000278475">
    <property type="component" value="Unassembled WGS sequence"/>
</dbReference>
<dbReference type="GO" id="GO:0003824">
    <property type="term" value="F:catalytic activity"/>
    <property type="evidence" value="ECO:0007669"/>
    <property type="project" value="InterPro"/>
</dbReference>
<organism evidence="3 4">
    <name type="scientific">Thermoproteota archaeon</name>
    <dbReference type="NCBI Taxonomy" id="2056631"/>
    <lineage>
        <taxon>Archaea</taxon>
        <taxon>Thermoproteota</taxon>
    </lineage>
</organism>
<dbReference type="InterPro" id="IPR014072">
    <property type="entry name" value="Archaeoflavo_AfpA"/>
</dbReference>
<dbReference type="SUPFAM" id="SSF52507">
    <property type="entry name" value="Homo-oligomeric flavin-containing Cys decarboxylases, HFCD"/>
    <property type="match status" value="1"/>
</dbReference>
<dbReference type="NCBIfam" id="TIGR02699">
    <property type="entry name" value="archaeo_AfpA"/>
    <property type="match status" value="1"/>
</dbReference>